<dbReference type="EMBL" id="JAGZSV010000018">
    <property type="protein sequence ID" value="MBS6940234.1"/>
    <property type="molecule type" value="Genomic_DNA"/>
</dbReference>
<name>A0A943Z746_9ACTN</name>
<keyword evidence="1" id="KW-0812">Transmembrane</keyword>
<comment type="caution">
    <text evidence="2">The sequence shown here is derived from an EMBL/GenBank/DDBJ whole genome shotgun (WGS) entry which is preliminary data.</text>
</comment>
<protein>
    <submittedName>
        <fullName evidence="2">Uncharacterized protein</fullName>
    </submittedName>
</protein>
<evidence type="ECO:0000313" key="2">
    <source>
        <dbReference type="EMBL" id="MBS6940234.1"/>
    </source>
</evidence>
<gene>
    <name evidence="2" type="ORF">KH142_01890</name>
</gene>
<accession>A0A943Z746</accession>
<proteinExistence type="predicted"/>
<keyword evidence="1" id="KW-1133">Transmembrane helix</keyword>
<organism evidence="2 3">
    <name type="scientific">Slackia piriformis</name>
    <dbReference type="NCBI Taxonomy" id="626934"/>
    <lineage>
        <taxon>Bacteria</taxon>
        <taxon>Bacillati</taxon>
        <taxon>Actinomycetota</taxon>
        <taxon>Coriobacteriia</taxon>
        <taxon>Eggerthellales</taxon>
        <taxon>Eggerthellaceae</taxon>
        <taxon>Slackia</taxon>
    </lineage>
</organism>
<evidence type="ECO:0000256" key="1">
    <source>
        <dbReference type="SAM" id="Phobius"/>
    </source>
</evidence>
<feature type="transmembrane region" description="Helical" evidence="1">
    <location>
        <begin position="20"/>
        <end position="41"/>
    </location>
</feature>
<keyword evidence="1" id="KW-0472">Membrane</keyword>
<dbReference type="AlphaFoldDB" id="A0A943Z746"/>
<evidence type="ECO:0000313" key="3">
    <source>
        <dbReference type="Proteomes" id="UP000727506"/>
    </source>
</evidence>
<dbReference type="Proteomes" id="UP000727506">
    <property type="component" value="Unassembled WGS sequence"/>
</dbReference>
<reference evidence="2" key="1">
    <citation type="submission" date="2021-02" db="EMBL/GenBank/DDBJ databases">
        <title>Infant gut strain persistence is associated with maternal origin, phylogeny, and functional potential including surface adhesion and iron acquisition.</title>
        <authorList>
            <person name="Lou Y.C."/>
        </authorList>
    </citation>
    <scope>NUCLEOTIDE SEQUENCE</scope>
    <source>
        <strain evidence="2">L2_039_000G1_dasL2_039_000G1_concoct_11</strain>
    </source>
</reference>
<sequence length="47" mass="5209">MRMNIGNREWWQSLKAPLVAVFAVIAAIVLFVVWLGIVVIATKTLIG</sequence>